<dbReference type="Gene3D" id="3.90.1150.10">
    <property type="entry name" value="Aspartate Aminotransferase, domain 1"/>
    <property type="match status" value="1"/>
</dbReference>
<dbReference type="InterPro" id="IPR015424">
    <property type="entry name" value="PyrdxlP-dep_Trfase"/>
</dbReference>
<dbReference type="PATRIC" id="fig|1872076.5.peg.3235"/>
<evidence type="ECO:0000313" key="6">
    <source>
        <dbReference type="Proteomes" id="UP000094056"/>
    </source>
</evidence>
<reference evidence="5 6" key="1">
    <citation type="submission" date="2016-07" db="EMBL/GenBank/DDBJ databases">
        <title>Draft genome of Scalindua rubra, obtained from a brine-seawater interface in the Red Sea, sheds light on salt adaptation in anammox bacteria.</title>
        <authorList>
            <person name="Speth D.R."/>
            <person name="Lagkouvardos I."/>
            <person name="Wang Y."/>
            <person name="Qian P.-Y."/>
            <person name="Dutilh B.E."/>
            <person name="Jetten M.S."/>
        </authorList>
    </citation>
    <scope>NUCLEOTIDE SEQUENCE [LARGE SCALE GENOMIC DNA]</scope>
    <source>
        <strain evidence="5">BSI-1</strain>
    </source>
</reference>
<dbReference type="Proteomes" id="UP000094056">
    <property type="component" value="Unassembled WGS sequence"/>
</dbReference>
<dbReference type="GO" id="GO:0000271">
    <property type="term" value="P:polysaccharide biosynthetic process"/>
    <property type="evidence" value="ECO:0007669"/>
    <property type="project" value="TreeGrafter"/>
</dbReference>
<proteinExistence type="inferred from homology"/>
<dbReference type="InterPro" id="IPR000653">
    <property type="entry name" value="DegT/StrS_aminotransferase"/>
</dbReference>
<sequence length="354" mass="39822">MSKKIVIPHSKPSLDENEVISVSNVIRSGRIVQGKVVEKLERKMAKYIGARGAVATSTGTSALHLALLAIGIKKGDYIAIPNFVCSALLNVVKYVGALPILADADRKTYNIDIYDLKKRINKSTKAIIVPHQFGLPADIDEVMSLGIPVIEDCAQAIGAIYKGKKVGSFGRLSCFSFYATKVMATGEGGMVVSDSENLLKKIRDLREYDNRKNYLIRYNYKMTDIQAAMGISQLKKLNSLLLKRVNIAKRYFSELQGFCNLPSISYKDRRHIFFRFLIQVRGSVSKALEFLSERGVTCMRPVYKPLHKYLHIHGFPNSDAIWNRTISIPIYPSLTDKEICIILNVLKQYLKRKI</sequence>
<keyword evidence="5" id="KW-0032">Aminotransferase</keyword>
<comment type="caution">
    <text evidence="5">The sequence shown here is derived from an EMBL/GenBank/DDBJ whole genome shotgun (WGS) entry which is preliminary data.</text>
</comment>
<dbReference type="PANTHER" id="PTHR30244">
    <property type="entry name" value="TRANSAMINASE"/>
    <property type="match status" value="1"/>
</dbReference>
<keyword evidence="5" id="KW-0808">Transferase</keyword>
<gene>
    <name evidence="5" type="primary">arnB_5</name>
    <name evidence="5" type="ORF">SCARUB_02733</name>
</gene>
<evidence type="ECO:0000256" key="4">
    <source>
        <dbReference type="RuleBase" id="RU004508"/>
    </source>
</evidence>
<keyword evidence="3 4" id="KW-0663">Pyridoxal phosphate</keyword>
<dbReference type="Gene3D" id="3.40.640.10">
    <property type="entry name" value="Type I PLP-dependent aspartate aminotransferase-like (Major domain)"/>
    <property type="match status" value="1"/>
</dbReference>
<dbReference type="PIRSF" id="PIRSF000390">
    <property type="entry name" value="PLP_StrS"/>
    <property type="match status" value="1"/>
</dbReference>
<dbReference type="AlphaFoldDB" id="A0A1E3X931"/>
<feature type="active site" description="Proton acceptor" evidence="2">
    <location>
        <position position="181"/>
    </location>
</feature>
<feature type="modified residue" description="N6-(pyridoxal phosphate)lysine" evidence="3">
    <location>
        <position position="181"/>
    </location>
</feature>
<comment type="similarity">
    <text evidence="1 4">Belongs to the DegT/DnrJ/EryC1 family.</text>
</comment>
<dbReference type="PANTHER" id="PTHR30244:SF34">
    <property type="entry name" value="DTDP-4-AMINO-4,6-DIDEOXYGALACTOSE TRANSAMINASE"/>
    <property type="match status" value="1"/>
</dbReference>
<evidence type="ECO:0000313" key="5">
    <source>
        <dbReference type="EMBL" id="ODS32131.1"/>
    </source>
</evidence>
<accession>A0A1E3X931</accession>
<evidence type="ECO:0000256" key="3">
    <source>
        <dbReference type="PIRSR" id="PIRSR000390-2"/>
    </source>
</evidence>
<dbReference type="SUPFAM" id="SSF53383">
    <property type="entry name" value="PLP-dependent transferases"/>
    <property type="match status" value="1"/>
</dbReference>
<dbReference type="InterPro" id="IPR015421">
    <property type="entry name" value="PyrdxlP-dep_Trfase_major"/>
</dbReference>
<evidence type="ECO:0000256" key="2">
    <source>
        <dbReference type="PIRSR" id="PIRSR000390-1"/>
    </source>
</evidence>
<dbReference type="InterPro" id="IPR015422">
    <property type="entry name" value="PyrdxlP-dep_Trfase_small"/>
</dbReference>
<dbReference type="Pfam" id="PF01041">
    <property type="entry name" value="DegT_DnrJ_EryC1"/>
    <property type="match status" value="1"/>
</dbReference>
<protein>
    <submittedName>
        <fullName evidence="5">Aminotransferase arnB</fullName>
    </submittedName>
</protein>
<dbReference type="CDD" id="cd00616">
    <property type="entry name" value="AHBA_syn"/>
    <property type="match status" value="1"/>
</dbReference>
<name>A0A1E3X931_9BACT</name>
<organism evidence="5 6">
    <name type="scientific">Candidatus Scalindua rubra</name>
    <dbReference type="NCBI Taxonomy" id="1872076"/>
    <lineage>
        <taxon>Bacteria</taxon>
        <taxon>Pseudomonadati</taxon>
        <taxon>Planctomycetota</taxon>
        <taxon>Candidatus Brocadiia</taxon>
        <taxon>Candidatus Brocadiales</taxon>
        <taxon>Candidatus Scalinduaceae</taxon>
        <taxon>Candidatus Scalindua</taxon>
    </lineage>
</organism>
<dbReference type="GO" id="GO:0030170">
    <property type="term" value="F:pyridoxal phosphate binding"/>
    <property type="evidence" value="ECO:0007669"/>
    <property type="project" value="TreeGrafter"/>
</dbReference>
<dbReference type="EMBL" id="MAYW01000076">
    <property type="protein sequence ID" value="ODS32131.1"/>
    <property type="molecule type" value="Genomic_DNA"/>
</dbReference>
<evidence type="ECO:0000256" key="1">
    <source>
        <dbReference type="ARBA" id="ARBA00037999"/>
    </source>
</evidence>
<dbReference type="GO" id="GO:0008483">
    <property type="term" value="F:transaminase activity"/>
    <property type="evidence" value="ECO:0007669"/>
    <property type="project" value="UniProtKB-KW"/>
</dbReference>